<dbReference type="AlphaFoldDB" id="A0A7W2LYE9"/>
<sequence>MNRPVVRIAAQAQIDIADTLRFTQMRLGESVNGRYKDLLQATFQSLADDPLHIDSTLRDDISSGLRSLHLGFHVLKMTDGRIIRPRHIVFYRTGENQVVEILRILHDAMEVSQHLKQLLKQ</sequence>
<dbReference type="Pfam" id="PF05016">
    <property type="entry name" value="ParE_toxin"/>
    <property type="match status" value="1"/>
</dbReference>
<evidence type="ECO:0000313" key="3">
    <source>
        <dbReference type="Proteomes" id="UP000577346"/>
    </source>
</evidence>
<reference evidence="2 3" key="1">
    <citation type="submission" date="2020-07" db="EMBL/GenBank/DDBJ databases">
        <title>Diversity of carbapenemase encoding genes among Pseudomonas putida group clinical isolates in a tertiary Brazilian hospital.</title>
        <authorList>
            <person name="Alberto-Lei F."/>
            <person name="Nodari C.S."/>
            <person name="Streling A.P."/>
            <person name="Paulino J.T."/>
            <person name="Bessa-Neto F.O."/>
            <person name="Cayo R."/>
            <person name="Gales A.C."/>
        </authorList>
    </citation>
    <scope>NUCLEOTIDE SEQUENCE [LARGE SCALE GENOMIC DNA]</scope>
    <source>
        <strain evidence="2 3">11213</strain>
    </source>
</reference>
<protein>
    <submittedName>
        <fullName evidence="2">Type II toxin-antitoxin system RelE/ParE family toxin</fullName>
    </submittedName>
</protein>
<name>A0A7W2LYE9_9PSED</name>
<dbReference type="Gene3D" id="3.30.2310.20">
    <property type="entry name" value="RelE-like"/>
    <property type="match status" value="1"/>
</dbReference>
<proteinExistence type="predicted"/>
<comment type="caution">
    <text evidence="2">The sequence shown here is derived from an EMBL/GenBank/DDBJ whole genome shotgun (WGS) entry which is preliminary data.</text>
</comment>
<accession>A0A7W2LYE9</accession>
<organism evidence="2 3">
    <name type="scientific">Pseudomonas juntendi</name>
    <dbReference type="NCBI Taxonomy" id="2666183"/>
    <lineage>
        <taxon>Bacteria</taxon>
        <taxon>Pseudomonadati</taxon>
        <taxon>Pseudomonadota</taxon>
        <taxon>Gammaproteobacteria</taxon>
        <taxon>Pseudomonadales</taxon>
        <taxon>Pseudomonadaceae</taxon>
        <taxon>Pseudomonas</taxon>
    </lineage>
</organism>
<gene>
    <name evidence="2" type="ORF">H4C15_17800</name>
</gene>
<evidence type="ECO:0000256" key="1">
    <source>
        <dbReference type="ARBA" id="ARBA00022649"/>
    </source>
</evidence>
<dbReference type="RefSeq" id="WP_182336856.1">
    <property type="nucleotide sequence ID" value="NZ_JACGDA010000041.1"/>
</dbReference>
<dbReference type="InterPro" id="IPR007712">
    <property type="entry name" value="RelE/ParE_toxin"/>
</dbReference>
<dbReference type="Proteomes" id="UP000577346">
    <property type="component" value="Unassembled WGS sequence"/>
</dbReference>
<dbReference type="InterPro" id="IPR035093">
    <property type="entry name" value="RelE/ParE_toxin_dom_sf"/>
</dbReference>
<keyword evidence="1" id="KW-1277">Toxin-antitoxin system</keyword>
<evidence type="ECO:0000313" key="2">
    <source>
        <dbReference type="EMBL" id="MBA6149347.1"/>
    </source>
</evidence>
<dbReference type="EMBL" id="JACGDA010000041">
    <property type="protein sequence ID" value="MBA6149347.1"/>
    <property type="molecule type" value="Genomic_DNA"/>
</dbReference>